<feature type="transmembrane region" description="Helical" evidence="2">
    <location>
        <begin position="76"/>
        <end position="96"/>
    </location>
</feature>
<accession>A0A7I8JRE1</accession>
<dbReference type="EMBL" id="CACRZD030000017">
    <property type="protein sequence ID" value="CAA6672689.1"/>
    <property type="molecule type" value="Genomic_DNA"/>
</dbReference>
<dbReference type="Proteomes" id="UP001189122">
    <property type="component" value="Unassembled WGS sequence"/>
</dbReference>
<organism evidence="3">
    <name type="scientific">Spirodela intermedia</name>
    <name type="common">Intermediate duckweed</name>
    <dbReference type="NCBI Taxonomy" id="51605"/>
    <lineage>
        <taxon>Eukaryota</taxon>
        <taxon>Viridiplantae</taxon>
        <taxon>Streptophyta</taxon>
        <taxon>Embryophyta</taxon>
        <taxon>Tracheophyta</taxon>
        <taxon>Spermatophyta</taxon>
        <taxon>Magnoliopsida</taxon>
        <taxon>Liliopsida</taxon>
        <taxon>Araceae</taxon>
        <taxon>Lemnoideae</taxon>
        <taxon>Spirodela</taxon>
    </lineage>
</organism>
<keyword evidence="2" id="KW-0472">Membrane</keyword>
<evidence type="ECO:0000313" key="3">
    <source>
        <dbReference type="EMBL" id="CAA2633615.1"/>
    </source>
</evidence>
<protein>
    <submittedName>
        <fullName evidence="3">Uncharacterized protein</fullName>
    </submittedName>
</protein>
<reference evidence="3 4" key="1">
    <citation type="submission" date="2019-12" db="EMBL/GenBank/DDBJ databases">
        <authorList>
            <person name="Scholz U."/>
            <person name="Mascher M."/>
            <person name="Fiebig A."/>
        </authorList>
    </citation>
    <scope>NUCLEOTIDE SEQUENCE</scope>
</reference>
<evidence type="ECO:0000256" key="2">
    <source>
        <dbReference type="SAM" id="Phobius"/>
    </source>
</evidence>
<dbReference type="EMBL" id="LR743604">
    <property type="protein sequence ID" value="CAA2633615.1"/>
    <property type="molecule type" value="Genomic_DNA"/>
</dbReference>
<dbReference type="PANTHER" id="PTHR34189">
    <property type="entry name" value="TRANSMEMBRANE PROTEIN"/>
    <property type="match status" value="1"/>
</dbReference>
<proteinExistence type="predicted"/>
<evidence type="ECO:0000313" key="4">
    <source>
        <dbReference type="Proteomes" id="UP001189122"/>
    </source>
</evidence>
<feature type="compositionally biased region" description="Low complexity" evidence="1">
    <location>
        <begin position="17"/>
        <end position="30"/>
    </location>
</feature>
<dbReference type="PANTHER" id="PTHR34189:SF13">
    <property type="entry name" value="TRANSMEMBRANE PROTEIN"/>
    <property type="match status" value="1"/>
</dbReference>
<keyword evidence="2" id="KW-0812">Transmembrane</keyword>
<sequence length="106" mass="11309">MQRTGSTARATEEHFVGAMAAGTLPPAGGAAPPPGIQTRRLSAVEGTAESDSLLPKYDPQSTFAKKEAARSRSAESAIHLIPVILITCAFILWFFSNPRKPFELPT</sequence>
<keyword evidence="2" id="KW-1133">Transmembrane helix</keyword>
<gene>
    <name evidence="3" type="ORF">SI7747_17019105</name>
</gene>
<dbReference type="AlphaFoldDB" id="A0A7I8JRE1"/>
<feature type="region of interest" description="Disordered" evidence="1">
    <location>
        <begin position="1"/>
        <end position="37"/>
    </location>
</feature>
<name>A0A7I8JRE1_SPIIN</name>
<keyword evidence="4" id="KW-1185">Reference proteome</keyword>
<evidence type="ECO:0000256" key="1">
    <source>
        <dbReference type="SAM" id="MobiDB-lite"/>
    </source>
</evidence>